<dbReference type="EMBL" id="JAQLGM010000057">
    <property type="protein sequence ID" value="MDB2002071.1"/>
    <property type="molecule type" value="Genomic_DNA"/>
</dbReference>
<proteinExistence type="predicted"/>
<reference evidence="4" key="2">
    <citation type="submission" date="2023-01" db="EMBL/GenBank/DDBJ databases">
        <title>Human gut microbiome strain richness.</title>
        <authorList>
            <person name="Chen-Liaw A."/>
        </authorList>
    </citation>
    <scope>NUCLEOTIDE SEQUENCE</scope>
    <source>
        <strain evidence="4">B1_m1001713B170214d0_201011</strain>
    </source>
</reference>
<feature type="region of interest" description="Disordered" evidence="1">
    <location>
        <begin position="23"/>
        <end position="96"/>
    </location>
</feature>
<evidence type="ECO:0000256" key="1">
    <source>
        <dbReference type="SAM" id="MobiDB-lite"/>
    </source>
</evidence>
<gene>
    <name evidence="5" type="ORF">CSLFYP84_01367</name>
    <name evidence="4" type="ORF">PM006_17890</name>
</gene>
<name>A0A6N3C7R0_CLOSY</name>
<protein>
    <submittedName>
        <fullName evidence="4">Zinc ribbon domain-containing protein</fullName>
    </submittedName>
</protein>
<keyword evidence="2" id="KW-1133">Transmembrane helix</keyword>
<dbReference type="RefSeq" id="WP_156684474.1">
    <property type="nucleotide sequence ID" value="NZ_CACRUA010000019.1"/>
</dbReference>
<evidence type="ECO:0000256" key="2">
    <source>
        <dbReference type="SAM" id="Phobius"/>
    </source>
</evidence>
<feature type="compositionally biased region" description="Low complexity" evidence="1">
    <location>
        <begin position="60"/>
        <end position="91"/>
    </location>
</feature>
<evidence type="ECO:0000313" key="4">
    <source>
        <dbReference type="EMBL" id="MDB2002071.1"/>
    </source>
</evidence>
<keyword evidence="2" id="KW-0472">Membrane</keyword>
<organism evidence="5">
    <name type="scientific">Clostridium symbiosum</name>
    <name type="common">Bacteroides symbiosus</name>
    <dbReference type="NCBI Taxonomy" id="1512"/>
    <lineage>
        <taxon>Bacteria</taxon>
        <taxon>Bacillati</taxon>
        <taxon>Bacillota</taxon>
        <taxon>Clostridia</taxon>
        <taxon>Lachnospirales</taxon>
        <taxon>Lachnospiraceae</taxon>
        <taxon>Otoolea</taxon>
    </lineage>
</organism>
<reference evidence="5" key="1">
    <citation type="submission" date="2019-11" db="EMBL/GenBank/DDBJ databases">
        <authorList>
            <person name="Feng L."/>
        </authorList>
    </citation>
    <scope>NUCLEOTIDE SEQUENCE</scope>
    <source>
        <strain evidence="5">CsymbiosumLFYP84</strain>
    </source>
</reference>
<feature type="domain" description="Zinc-ribbon" evidence="3">
    <location>
        <begin position="2"/>
        <end position="24"/>
    </location>
</feature>
<feature type="transmembrane region" description="Helical" evidence="2">
    <location>
        <begin position="98"/>
        <end position="117"/>
    </location>
</feature>
<accession>A0A6N3C7R0</accession>
<dbReference type="Pfam" id="PF13240">
    <property type="entry name" value="Zn_Ribbon_1"/>
    <property type="match status" value="1"/>
</dbReference>
<evidence type="ECO:0000313" key="5">
    <source>
        <dbReference type="EMBL" id="VYU12072.1"/>
    </source>
</evidence>
<keyword evidence="2" id="KW-0812">Transmembrane</keyword>
<dbReference type="InterPro" id="IPR026870">
    <property type="entry name" value="Zinc_ribbon_dom"/>
</dbReference>
<dbReference type="EMBL" id="CACRUA010000019">
    <property type="protein sequence ID" value="VYU12072.1"/>
    <property type="molecule type" value="Genomic_DNA"/>
</dbReference>
<dbReference type="Proteomes" id="UP001300871">
    <property type="component" value="Unassembled WGS sequence"/>
</dbReference>
<dbReference type="AlphaFoldDB" id="A0A6N3C7R0"/>
<evidence type="ECO:0000259" key="3">
    <source>
        <dbReference type="Pfam" id="PF13240"/>
    </source>
</evidence>
<sequence>MKCPHCNQEINDESQICTYCGKSLNEVPDGQSQTENQEHSSDTEADSQATAEPAAEENIVAPEAGAEVTEAVAAKETTEPAGEPAEPAGEAPKGKKKWVIPTAIAAVVAIAAGAFAMTSAKDPKDAVIGAFKSIVAEGQTNPAEEIFGVSAMTDKLNKESSEMNMELTVEGSSDETLSQLVSGKIGMSALNDIDNKKMSFVMGVGYADMNLANFEFYLDEKELVMAIPELSSKAFSMNYADDLEGQVKNSPYLGQILQDSGMDLTGLNSYLEKCNELAAGGEQFFDLEELWKRYKEGSKAIDDLKAAMTVEKAEKKSFTIDGKEVSCDGYHTTITKDALIQFATTTKEFFLSDETLKKDFIEYMDLMNELQGTMVMMANPYAQTGEEMQQELWKEAETQLDAVIEELKDSMGDLTMDVYVRKDGKMAGFDYETTAVIAEENIKLYGNVAFAGGYSMMSNVKAVLNVESADGEVVTASVDKTGTYEKDKTWAGTLRGTIGNGTDSYNFVYTGDYNAESKDYNLSLDLLSGEESQFTISSSGMFTDLVKGESFNLEMTSLKMETPLITGENEYLELSGKYLAGPLNQTVEAPEGDRLDLLAATEEDYNNVYTEIMGNAFSLMMKFY</sequence>